<evidence type="ECO:0000313" key="14">
    <source>
        <dbReference type="EMBL" id="KAF4226847.1"/>
    </source>
</evidence>
<evidence type="ECO:0000256" key="1">
    <source>
        <dbReference type="ARBA" id="ARBA00003726"/>
    </source>
</evidence>
<evidence type="ECO:0000256" key="4">
    <source>
        <dbReference type="ARBA" id="ARBA00012694"/>
    </source>
</evidence>
<comment type="catalytic activity">
    <reaction evidence="11">
        <text>D-erythrose 4-phosphate + phosphoenolpyruvate + H2O = 7-phospho-2-dehydro-3-deoxy-D-arabino-heptonate + phosphate</text>
        <dbReference type="Rhea" id="RHEA:14717"/>
        <dbReference type="ChEBI" id="CHEBI:15377"/>
        <dbReference type="ChEBI" id="CHEBI:16897"/>
        <dbReference type="ChEBI" id="CHEBI:43474"/>
        <dbReference type="ChEBI" id="CHEBI:58394"/>
        <dbReference type="ChEBI" id="CHEBI:58702"/>
        <dbReference type="EC" id="2.5.1.54"/>
    </reaction>
</comment>
<reference evidence="14" key="1">
    <citation type="journal article" date="2020" name="bioRxiv">
        <title>Genomic and phenotypic heterogeneity of clinical isolates of the human pathogens Aspergillus fumigatus, Aspergillus lentulus and Aspergillus fumigatiaffinis.</title>
        <authorList>
            <person name="dos Santos R.A.C."/>
            <person name="Steenwyk J.L."/>
            <person name="Rivero-Menendez O."/>
            <person name="Mead M.E."/>
            <person name="Silva L.P."/>
            <person name="Bastos R.W."/>
            <person name="Alastruey-Izquierdo A."/>
            <person name="Goldman G.H."/>
            <person name="Rokas A."/>
        </authorList>
    </citation>
    <scope>NUCLEOTIDE SEQUENCE</scope>
    <source>
        <strain evidence="14">CNM-CM6805</strain>
    </source>
</reference>
<evidence type="ECO:0000256" key="6">
    <source>
        <dbReference type="ARBA" id="ARBA00022679"/>
    </source>
</evidence>
<dbReference type="Gene3D" id="1.20.1050.130">
    <property type="match status" value="1"/>
</dbReference>
<dbReference type="InterPro" id="IPR036249">
    <property type="entry name" value="Thioredoxin-like_sf"/>
</dbReference>
<evidence type="ECO:0000256" key="5">
    <source>
        <dbReference type="ARBA" id="ARBA00022605"/>
    </source>
</evidence>
<dbReference type="InterPro" id="IPR010987">
    <property type="entry name" value="Glutathione-S-Trfase_C-like"/>
</dbReference>
<evidence type="ECO:0000256" key="2">
    <source>
        <dbReference type="ARBA" id="ARBA00004688"/>
    </source>
</evidence>
<keyword evidence="15" id="KW-1185">Reference proteome</keyword>
<dbReference type="SFLD" id="SFLDS00019">
    <property type="entry name" value="Glutathione_Transferase_(cytos"/>
    <property type="match status" value="1"/>
</dbReference>
<keyword evidence="5" id="KW-0028">Amino-acid biosynthesis</keyword>
<dbReference type="OrthoDB" id="4699125at2759"/>
<comment type="caution">
    <text evidence="14">The sequence shown here is derived from an EMBL/GenBank/DDBJ whole genome shotgun (WGS) entry which is preliminary data.</text>
</comment>
<dbReference type="PANTHER" id="PTHR21225">
    <property type="entry name" value="PHOSPHO-2-DEHYDRO-3-DEOXYHEPTONATE ALDOLASE DAHP SYNTHETASE"/>
    <property type="match status" value="1"/>
</dbReference>
<comment type="pathway">
    <text evidence="2">Metabolic intermediate biosynthesis; chorismate biosynthesis; chorismate from D-erythrose 4-phosphate and phosphoenolpyruvate: step 1/7.</text>
</comment>
<dbReference type="Proteomes" id="UP000653565">
    <property type="component" value="Unassembled WGS sequence"/>
</dbReference>
<evidence type="ECO:0000259" key="13">
    <source>
        <dbReference type="PROSITE" id="PS50405"/>
    </source>
</evidence>
<evidence type="ECO:0000256" key="9">
    <source>
        <dbReference type="ARBA" id="ARBA00031349"/>
    </source>
</evidence>
<protein>
    <recommendedName>
        <fullName evidence="4">3-deoxy-7-phosphoheptulonate synthase</fullName>
        <ecNumber evidence="4">2.5.1.54</ecNumber>
    </recommendedName>
    <alternativeName>
        <fullName evidence="10">3-deoxy-D-arabino-heptulosonate 7-phosphate synthase</fullName>
    </alternativeName>
    <alternativeName>
        <fullName evidence="9">DAHP synthase</fullName>
    </alternativeName>
    <alternativeName>
        <fullName evidence="8">Phospho-2-keto-3-deoxyheptonate aldolase</fullName>
    </alternativeName>
</protein>
<dbReference type="SUPFAM" id="SSF52833">
    <property type="entry name" value="Thioredoxin-like"/>
    <property type="match status" value="1"/>
</dbReference>
<dbReference type="InterPro" id="IPR040079">
    <property type="entry name" value="Glutathione_S-Trfase"/>
</dbReference>
<gene>
    <name evidence="14" type="ORF">CNMCM6805_003970</name>
</gene>
<dbReference type="GO" id="GO:0008652">
    <property type="term" value="P:amino acid biosynthetic process"/>
    <property type="evidence" value="ECO:0007669"/>
    <property type="project" value="UniProtKB-KW"/>
</dbReference>
<dbReference type="InterPro" id="IPR036282">
    <property type="entry name" value="Glutathione-S-Trfase_C_sf"/>
</dbReference>
<dbReference type="GO" id="GO:0003849">
    <property type="term" value="F:3-deoxy-7-phosphoheptulonate synthase activity"/>
    <property type="evidence" value="ECO:0007669"/>
    <property type="project" value="UniProtKB-EC"/>
</dbReference>
<feature type="domain" description="GST N-terminal" evidence="12">
    <location>
        <begin position="404"/>
        <end position="491"/>
    </location>
</feature>
<evidence type="ECO:0000256" key="10">
    <source>
        <dbReference type="ARBA" id="ARBA00032193"/>
    </source>
</evidence>
<dbReference type="Pfam" id="PF00793">
    <property type="entry name" value="DAHP_synth_1"/>
    <property type="match status" value="1"/>
</dbReference>
<evidence type="ECO:0000256" key="7">
    <source>
        <dbReference type="ARBA" id="ARBA00023141"/>
    </source>
</evidence>
<dbReference type="NCBIfam" id="NF009395">
    <property type="entry name" value="PRK12755.1"/>
    <property type="match status" value="1"/>
</dbReference>
<organism evidence="14 15">
    <name type="scientific">Aspergillus fumigatiaffinis</name>
    <dbReference type="NCBI Taxonomy" id="340414"/>
    <lineage>
        <taxon>Eukaryota</taxon>
        <taxon>Fungi</taxon>
        <taxon>Dikarya</taxon>
        <taxon>Ascomycota</taxon>
        <taxon>Pezizomycotina</taxon>
        <taxon>Eurotiomycetes</taxon>
        <taxon>Eurotiomycetidae</taxon>
        <taxon>Eurotiales</taxon>
        <taxon>Aspergillaceae</taxon>
        <taxon>Aspergillus</taxon>
        <taxon>Aspergillus subgen. Fumigati</taxon>
    </lineage>
</organism>
<dbReference type="PANTHER" id="PTHR21225:SF12">
    <property type="entry name" value="PHOSPHO-2-DEHYDRO-3-DEOXYHEPTONATE ALDOLASE, TYROSINE-INHIBITED"/>
    <property type="match status" value="1"/>
</dbReference>
<reference evidence="14" key="2">
    <citation type="submission" date="2020-04" db="EMBL/GenBank/DDBJ databases">
        <authorList>
            <person name="Santos R.A.C."/>
            <person name="Steenwyk J.L."/>
            <person name="Rivero-Menendez O."/>
            <person name="Mead M.E."/>
            <person name="Silva L.P."/>
            <person name="Bastos R.W."/>
            <person name="Alastruey-Izquierdo A."/>
            <person name="Goldman G.H."/>
            <person name="Rokas A."/>
        </authorList>
    </citation>
    <scope>NUCLEOTIDE SEQUENCE</scope>
    <source>
        <strain evidence="14">CNM-CM6805</strain>
    </source>
</reference>
<dbReference type="Pfam" id="PF13410">
    <property type="entry name" value="GST_C_2"/>
    <property type="match status" value="1"/>
</dbReference>
<dbReference type="SUPFAM" id="SSF47616">
    <property type="entry name" value="GST C-terminal domain-like"/>
    <property type="match status" value="1"/>
</dbReference>
<accession>A0A8H4GRA1</accession>
<dbReference type="InterPro" id="IPR006218">
    <property type="entry name" value="DAHP1/KDSA"/>
</dbReference>
<name>A0A8H4GRA1_9EURO</name>
<dbReference type="CDD" id="cd03048">
    <property type="entry name" value="GST_N_Ure2p_like"/>
    <property type="match status" value="1"/>
</dbReference>
<sequence>MLAAPGAVSQGPELSRHTRPHILADSVVPVPSSPLKDSNVVAYEPLISPALLIHEFPITPASRRTIESTRQGAAKIIQRDGDDRLLVVVGPCSIHDTDVAHDYAIRLQAAIQQHGWDKDLLIVMRAYLEKPRTTVGWKGFLYDPNIDSTNQVNRGLKLQVARQLLLDITALGLPVACEVLDTISPQFLADLYSWGAVGARTTESQVHRQLVSGLSFPIGFKNGSSGNINIALDGMKSAASAHSFLGVTEQGLAAIVHTKGNPHLHVIHRGGDTGPNFDAASVASTVKAYPNNLNPSIMIDASHGNSQKDYRNQPKVIDAIAKQVATGEQAITGVMIESNINEGKQAAPQSEDEVQKLKYGVSITDGCVGFETTVKMLQTLSLSRSPFRRVQQRTFSSTIFAMAPFTLYTHAGPGPNPVKVAMALEHLGLDYDCVPLGFGEGKGTVKDPEYTSKVNPNGRVPGLIDHQNNNFTVFESAAILRYLAEKYDPSGKLAGNTIEERAAVNQWLAWQVSGLGPYQGQLVWFLAFHEGAHGEKPNVSVIARYQAEVERLRSVLEKHLASAENGFVALGRLTIADFAILPWLKISVLAGSALKPFEEYPAIDAYIKKLGALPEVQAAYKKAVPPMQ</sequence>
<dbReference type="EC" id="2.5.1.54" evidence="4"/>
<dbReference type="CDD" id="cd03178">
    <property type="entry name" value="GST_C_Ure2p_like"/>
    <property type="match status" value="1"/>
</dbReference>
<dbReference type="SUPFAM" id="SSF51569">
    <property type="entry name" value="Aldolase"/>
    <property type="match status" value="1"/>
</dbReference>
<dbReference type="GO" id="GO:0005737">
    <property type="term" value="C:cytoplasm"/>
    <property type="evidence" value="ECO:0007669"/>
    <property type="project" value="TreeGrafter"/>
</dbReference>
<dbReference type="InterPro" id="IPR013785">
    <property type="entry name" value="Aldolase_TIM"/>
</dbReference>
<keyword evidence="7" id="KW-0057">Aromatic amino acid biosynthesis</keyword>
<dbReference type="Gene3D" id="3.20.20.70">
    <property type="entry name" value="Aldolase class I"/>
    <property type="match status" value="1"/>
</dbReference>
<evidence type="ECO:0000256" key="3">
    <source>
        <dbReference type="ARBA" id="ARBA00007985"/>
    </source>
</evidence>
<comment type="similarity">
    <text evidence="3">Belongs to the class-I DAHP synthase family.</text>
</comment>
<dbReference type="InterPro" id="IPR004045">
    <property type="entry name" value="Glutathione_S-Trfase_N"/>
</dbReference>
<dbReference type="Pfam" id="PF02798">
    <property type="entry name" value="GST_N"/>
    <property type="match status" value="1"/>
</dbReference>
<dbReference type="SFLD" id="SFLDG00358">
    <property type="entry name" value="Main_(cytGST)"/>
    <property type="match status" value="1"/>
</dbReference>
<proteinExistence type="inferred from homology"/>
<keyword evidence="6" id="KW-0808">Transferase</keyword>
<dbReference type="EMBL" id="JAAAPX010000215">
    <property type="protein sequence ID" value="KAF4226847.1"/>
    <property type="molecule type" value="Genomic_DNA"/>
</dbReference>
<evidence type="ECO:0000256" key="11">
    <source>
        <dbReference type="ARBA" id="ARBA00047508"/>
    </source>
</evidence>
<dbReference type="PROSITE" id="PS50405">
    <property type="entry name" value="GST_CTER"/>
    <property type="match status" value="1"/>
</dbReference>
<dbReference type="AlphaFoldDB" id="A0A8H4GRA1"/>
<dbReference type="NCBIfam" id="TIGR00034">
    <property type="entry name" value="aroFGH"/>
    <property type="match status" value="1"/>
</dbReference>
<evidence type="ECO:0000259" key="12">
    <source>
        <dbReference type="PROSITE" id="PS50404"/>
    </source>
</evidence>
<comment type="function">
    <text evidence="1">Stereospecific condensation of phosphoenolpyruvate (PEP) and D-erythrose-4-phosphate (E4P) giving rise to 3-deoxy-D-arabino-heptulosonate-7-phosphate (DAHP).</text>
</comment>
<feature type="domain" description="GST C-terminal" evidence="13">
    <location>
        <begin position="497"/>
        <end position="627"/>
    </location>
</feature>
<evidence type="ECO:0000256" key="8">
    <source>
        <dbReference type="ARBA" id="ARBA00031111"/>
    </source>
</evidence>
<dbReference type="InterPro" id="IPR006219">
    <property type="entry name" value="DAHP_synth_1"/>
</dbReference>
<dbReference type="PROSITE" id="PS50404">
    <property type="entry name" value="GST_NTER"/>
    <property type="match status" value="1"/>
</dbReference>
<dbReference type="FunFam" id="3.20.20.70:FF:000005">
    <property type="entry name" value="Phospho-2-dehydro-3-deoxyheptonate aldolase"/>
    <property type="match status" value="1"/>
</dbReference>
<evidence type="ECO:0000313" key="15">
    <source>
        <dbReference type="Proteomes" id="UP000653565"/>
    </source>
</evidence>
<dbReference type="GO" id="GO:0009073">
    <property type="term" value="P:aromatic amino acid family biosynthetic process"/>
    <property type="evidence" value="ECO:0007669"/>
    <property type="project" value="UniProtKB-KW"/>
</dbReference>